<name>A0A2H5XG54_9BACT</name>
<evidence type="ECO:0000313" key="1">
    <source>
        <dbReference type="EMBL" id="GBD00160.1"/>
    </source>
</evidence>
<reference evidence="2" key="1">
    <citation type="submission" date="2017-09" db="EMBL/GenBank/DDBJ databases">
        <title>Metaegenomics of thermophilic ammonia-oxidizing enrichment culture.</title>
        <authorList>
            <person name="Kato S."/>
            <person name="Suzuki K."/>
        </authorList>
    </citation>
    <scope>NUCLEOTIDE SEQUENCE [LARGE SCALE GENOMIC DNA]</scope>
</reference>
<comment type="caution">
    <text evidence="1">The sequence shown here is derived from an EMBL/GenBank/DDBJ whole genome shotgun (WGS) entry which is preliminary data.</text>
</comment>
<protein>
    <recommendedName>
        <fullName evidence="3">Copper resistance protein B</fullName>
    </recommendedName>
</protein>
<dbReference type="EMBL" id="BEHT01000055">
    <property type="protein sequence ID" value="GBD00160.1"/>
    <property type="molecule type" value="Genomic_DNA"/>
</dbReference>
<dbReference type="Proteomes" id="UP000236173">
    <property type="component" value="Unassembled WGS sequence"/>
</dbReference>
<evidence type="ECO:0000313" key="2">
    <source>
        <dbReference type="Proteomes" id="UP000236173"/>
    </source>
</evidence>
<sequence>MSFDCRRKHSVRAPAGQGHCWCVTALMAVLLLPSIAFAHKRNFVWQYGAATAFRGEREYEPWLTWQPEADEGEHLAEFEFGVTERWTLSPYLIFSKEQRRGWRLHGWKLANRIAFNRFRNDRWLTGTYLELVRDGGEWEFEGKLLLSRYGNGRVVNLDLTAERELGGGHEWEWVPHLGYSQRLNRKVWLGAEAFANLHDHTYWVGPTVVLDANYRSRLLVGVALGLNKRSDTLLRFIGGFEF</sequence>
<gene>
    <name evidence="1" type="ORF">HRbin17_02697</name>
</gene>
<accession>A0A2H5XG54</accession>
<organism evidence="1 2">
    <name type="scientific">Candidatus Fervidibacter japonicus</name>
    <dbReference type="NCBI Taxonomy" id="2035412"/>
    <lineage>
        <taxon>Bacteria</taxon>
        <taxon>Candidatus Fervidibacterota</taxon>
        <taxon>Candidatus Fervidibacter</taxon>
    </lineage>
</organism>
<dbReference type="AlphaFoldDB" id="A0A2H5XG54"/>
<proteinExistence type="predicted"/>
<evidence type="ECO:0008006" key="3">
    <source>
        <dbReference type="Google" id="ProtNLM"/>
    </source>
</evidence>